<evidence type="ECO:0000313" key="3">
    <source>
        <dbReference type="Proteomes" id="UP000195570"/>
    </source>
</evidence>
<protein>
    <submittedName>
        <fullName evidence="2">Uncharacterized protein</fullName>
    </submittedName>
</protein>
<reference evidence="2" key="1">
    <citation type="submission" date="2016-09" db="EMBL/GenBank/DDBJ databases">
        <authorList>
            <person name="Hebert L."/>
            <person name="Moumen B."/>
        </authorList>
    </citation>
    <scope>NUCLEOTIDE SEQUENCE [LARGE SCALE GENOMIC DNA]</scope>
    <source>
        <strain evidence="2">OVI</strain>
    </source>
</reference>
<dbReference type="VEuPathDB" id="TriTrypDB:TEOVI_000736700"/>
<accession>A0A1G4I6I1</accession>
<feature type="region of interest" description="Disordered" evidence="1">
    <location>
        <begin position="41"/>
        <end position="85"/>
    </location>
</feature>
<dbReference type="GeneID" id="92381301"/>
<evidence type="ECO:0000313" key="2">
    <source>
        <dbReference type="EMBL" id="SCU67381.1"/>
    </source>
</evidence>
<keyword evidence="3" id="KW-1185">Reference proteome</keyword>
<organism evidence="2 3">
    <name type="scientific">Trypanosoma equiperdum</name>
    <dbReference type="NCBI Taxonomy" id="5694"/>
    <lineage>
        <taxon>Eukaryota</taxon>
        <taxon>Discoba</taxon>
        <taxon>Euglenozoa</taxon>
        <taxon>Kinetoplastea</taxon>
        <taxon>Metakinetoplastina</taxon>
        <taxon>Trypanosomatida</taxon>
        <taxon>Trypanosomatidae</taxon>
        <taxon>Trypanosoma</taxon>
    </lineage>
</organism>
<proteinExistence type="predicted"/>
<gene>
    <name evidence="2" type="ORF">TEOVI_000736700</name>
</gene>
<sequence>MSHDGDDGSLQDVNPDLLELCKDPVAWREQRRRALREKVFGRGTGEDSGIAGSRVGNIDRSTAVSALDPLPNTPGPNGPTRKSAEDQEAYVLQQIMSHKRKREEATAIFGNTVAVEAPTVKTSVKEKLLLKLQKGK</sequence>
<dbReference type="Proteomes" id="UP000195570">
    <property type="component" value="Unassembled WGS sequence"/>
</dbReference>
<comment type="caution">
    <text evidence="2">The sequence shown here is derived from an EMBL/GenBank/DDBJ whole genome shotgun (WGS) entry which is preliminary data.</text>
</comment>
<evidence type="ECO:0000256" key="1">
    <source>
        <dbReference type="SAM" id="MobiDB-lite"/>
    </source>
</evidence>
<name>A0A1G4I6I1_TRYEQ</name>
<dbReference type="RefSeq" id="XP_067078704.1">
    <property type="nucleotide sequence ID" value="XM_067222603.1"/>
</dbReference>
<dbReference type="AlphaFoldDB" id="A0A1G4I6I1"/>
<dbReference type="EMBL" id="CZPT02000739">
    <property type="protein sequence ID" value="SCU67381.1"/>
    <property type="molecule type" value="Genomic_DNA"/>
</dbReference>